<evidence type="ECO:0000313" key="3">
    <source>
        <dbReference type="Proteomes" id="UP001241110"/>
    </source>
</evidence>
<sequence length="284" mass="33214">MRNIILAFLVLVCTTAYSQTLKSEAVKKEVLLIGTFHFNNPGADVAQVKTFDVMSPQAQKELETITDKIKQFHPDKIFVEWEYDDQLALDTLYNFYRQGKYFEYVGQKYPKRNFYTQNEIFQLAFKAAQKTNLAKVHAIDYTHTNFPYDSLMASVEQAKQFELKKQIEDQIKNYETTANADRQKLTLTQLLLKNNQAAYRDWDLGMYIRVFNQAGDKDNFVGAYLVSEWYRRNLYMYSLLQKLTESKDQKVMVLLGASHAALFEKFIESDSNFKVIELKNVLNK</sequence>
<keyword evidence="1" id="KW-0732">Signal</keyword>
<protein>
    <submittedName>
        <fullName evidence="2">DUF5694 domain-containing protein</fullName>
    </submittedName>
</protein>
<organism evidence="2 3">
    <name type="scientific">Xanthocytophaga flava</name>
    <dbReference type="NCBI Taxonomy" id="3048013"/>
    <lineage>
        <taxon>Bacteria</taxon>
        <taxon>Pseudomonadati</taxon>
        <taxon>Bacteroidota</taxon>
        <taxon>Cytophagia</taxon>
        <taxon>Cytophagales</taxon>
        <taxon>Rhodocytophagaceae</taxon>
        <taxon>Xanthocytophaga</taxon>
    </lineage>
</organism>
<dbReference type="Proteomes" id="UP001241110">
    <property type="component" value="Unassembled WGS sequence"/>
</dbReference>
<comment type="caution">
    <text evidence="2">The sequence shown here is derived from an EMBL/GenBank/DDBJ whole genome shotgun (WGS) entry which is preliminary data.</text>
</comment>
<dbReference type="AlphaFoldDB" id="A0AAE3UAL9"/>
<evidence type="ECO:0000256" key="1">
    <source>
        <dbReference type="SAM" id="SignalP"/>
    </source>
</evidence>
<evidence type="ECO:0000313" key="2">
    <source>
        <dbReference type="EMBL" id="MDJ1486284.1"/>
    </source>
</evidence>
<dbReference type="InterPro" id="IPR043749">
    <property type="entry name" value="DUF5694"/>
</dbReference>
<gene>
    <name evidence="2" type="ORF">QNI16_37735</name>
</gene>
<dbReference type="Pfam" id="PF18950">
    <property type="entry name" value="DUF5694"/>
    <property type="match status" value="1"/>
</dbReference>
<dbReference type="RefSeq" id="WP_313989754.1">
    <property type="nucleotide sequence ID" value="NZ_JASJOS010000033.1"/>
</dbReference>
<accession>A0AAE3UAL9</accession>
<name>A0AAE3UAL9_9BACT</name>
<dbReference type="EMBL" id="JASJOS010000033">
    <property type="protein sequence ID" value="MDJ1486284.1"/>
    <property type="molecule type" value="Genomic_DNA"/>
</dbReference>
<reference evidence="2" key="1">
    <citation type="submission" date="2023-05" db="EMBL/GenBank/DDBJ databases">
        <authorList>
            <person name="Zhang X."/>
        </authorList>
    </citation>
    <scope>NUCLEOTIDE SEQUENCE</scope>
    <source>
        <strain evidence="2">YF14B1</strain>
    </source>
</reference>
<feature type="signal peptide" evidence="1">
    <location>
        <begin position="1"/>
        <end position="18"/>
    </location>
</feature>
<proteinExistence type="predicted"/>
<feature type="chain" id="PRO_5041912298" evidence="1">
    <location>
        <begin position="19"/>
        <end position="284"/>
    </location>
</feature>